<sequence>MCHNNVKDAYIHDKLGGSSELSTHVKSACDTWKSCTKFGIPALEKGSTVVVVALCSRSDQYEEYNATAVGQNGLDYEFSLVLLFVLKSSPH</sequence>
<accession>A0A8J2JJX0</accession>
<dbReference type="Proteomes" id="UP000708208">
    <property type="component" value="Unassembled WGS sequence"/>
</dbReference>
<proteinExistence type="predicted"/>
<gene>
    <name evidence="1" type="ORF">AFUS01_LOCUS1284</name>
</gene>
<evidence type="ECO:0000313" key="1">
    <source>
        <dbReference type="EMBL" id="CAG7659741.1"/>
    </source>
</evidence>
<protein>
    <submittedName>
        <fullName evidence="1">Uncharacterized protein</fullName>
    </submittedName>
</protein>
<comment type="caution">
    <text evidence="1">The sequence shown here is derived from an EMBL/GenBank/DDBJ whole genome shotgun (WGS) entry which is preliminary data.</text>
</comment>
<name>A0A8J2JJX0_9HEXA</name>
<organism evidence="1 2">
    <name type="scientific">Allacma fusca</name>
    <dbReference type="NCBI Taxonomy" id="39272"/>
    <lineage>
        <taxon>Eukaryota</taxon>
        <taxon>Metazoa</taxon>
        <taxon>Ecdysozoa</taxon>
        <taxon>Arthropoda</taxon>
        <taxon>Hexapoda</taxon>
        <taxon>Collembola</taxon>
        <taxon>Symphypleona</taxon>
        <taxon>Sminthuridae</taxon>
        <taxon>Allacma</taxon>
    </lineage>
</organism>
<evidence type="ECO:0000313" key="2">
    <source>
        <dbReference type="Proteomes" id="UP000708208"/>
    </source>
</evidence>
<dbReference type="AlphaFoldDB" id="A0A8J2JJX0"/>
<reference evidence="1" key="1">
    <citation type="submission" date="2021-06" db="EMBL/GenBank/DDBJ databases">
        <authorList>
            <person name="Hodson N. C."/>
            <person name="Mongue J. A."/>
            <person name="Jaron S. K."/>
        </authorList>
    </citation>
    <scope>NUCLEOTIDE SEQUENCE</scope>
</reference>
<keyword evidence="2" id="KW-1185">Reference proteome</keyword>
<dbReference type="EMBL" id="CAJVCH010007139">
    <property type="protein sequence ID" value="CAG7659741.1"/>
    <property type="molecule type" value="Genomic_DNA"/>
</dbReference>